<dbReference type="EMBL" id="CAJNOR010008926">
    <property type="protein sequence ID" value="CAF1639186.1"/>
    <property type="molecule type" value="Genomic_DNA"/>
</dbReference>
<comment type="caution">
    <text evidence="1">The sequence shown here is derived from an EMBL/GenBank/DDBJ whole genome shotgun (WGS) entry which is preliminary data.</text>
</comment>
<dbReference type="Gene3D" id="6.20.380.10">
    <property type="match status" value="1"/>
</dbReference>
<feature type="non-terminal residue" evidence="1">
    <location>
        <position position="69"/>
    </location>
</feature>
<dbReference type="InterPro" id="IPR039059">
    <property type="entry name" value="MVP"/>
</dbReference>
<proteinExistence type="predicted"/>
<evidence type="ECO:0000313" key="1">
    <source>
        <dbReference type="EMBL" id="CAF1639186.1"/>
    </source>
</evidence>
<accession>A0A816DMS7</accession>
<dbReference type="GO" id="GO:0005737">
    <property type="term" value="C:cytoplasm"/>
    <property type="evidence" value="ECO:0007669"/>
    <property type="project" value="TreeGrafter"/>
</dbReference>
<organism evidence="1 2">
    <name type="scientific">Adineta ricciae</name>
    <name type="common">Rotifer</name>
    <dbReference type="NCBI Taxonomy" id="249248"/>
    <lineage>
        <taxon>Eukaryota</taxon>
        <taxon>Metazoa</taxon>
        <taxon>Spiralia</taxon>
        <taxon>Gnathifera</taxon>
        <taxon>Rotifera</taxon>
        <taxon>Eurotatoria</taxon>
        <taxon>Bdelloidea</taxon>
        <taxon>Adinetida</taxon>
        <taxon>Adinetidae</taxon>
        <taxon>Adineta</taxon>
    </lineage>
</organism>
<gene>
    <name evidence="1" type="ORF">XAT740_LOCUS53010</name>
</gene>
<dbReference type="PANTHER" id="PTHR14165:SF3">
    <property type="entry name" value="MAJOR VAULT PROTEIN"/>
    <property type="match status" value="1"/>
</dbReference>
<sequence length="69" mass="7289">LAEIEIDEFKQHVTAIGPKTIQAIATSGPDNQVKLLQALGIKSTLITDGRSPINLFNTAVDLIGSSNNS</sequence>
<dbReference type="GO" id="GO:0005634">
    <property type="term" value="C:nucleus"/>
    <property type="evidence" value="ECO:0007669"/>
    <property type="project" value="TreeGrafter"/>
</dbReference>
<dbReference type="AlphaFoldDB" id="A0A816DMS7"/>
<evidence type="ECO:0000313" key="2">
    <source>
        <dbReference type="Proteomes" id="UP000663828"/>
    </source>
</evidence>
<dbReference type="PANTHER" id="PTHR14165">
    <property type="entry name" value="MAJOR VAULT PROTEIN"/>
    <property type="match status" value="1"/>
</dbReference>
<protein>
    <submittedName>
        <fullName evidence="1">Uncharacterized protein</fullName>
    </submittedName>
</protein>
<reference evidence="1" key="1">
    <citation type="submission" date="2021-02" db="EMBL/GenBank/DDBJ databases">
        <authorList>
            <person name="Nowell W R."/>
        </authorList>
    </citation>
    <scope>NUCLEOTIDE SEQUENCE</scope>
</reference>
<dbReference type="Proteomes" id="UP000663828">
    <property type="component" value="Unassembled WGS sequence"/>
</dbReference>
<keyword evidence="2" id="KW-1185">Reference proteome</keyword>
<name>A0A816DMS7_ADIRI</name>